<dbReference type="PROSITE" id="PS00688">
    <property type="entry name" value="SIGMA54_INTERACT_3"/>
    <property type="match status" value="1"/>
</dbReference>
<evidence type="ECO:0000259" key="6">
    <source>
        <dbReference type="PROSITE" id="PS50045"/>
    </source>
</evidence>
<dbReference type="PROSITE" id="PS00675">
    <property type="entry name" value="SIGMA54_INTERACT_1"/>
    <property type="match status" value="1"/>
</dbReference>
<keyword evidence="3" id="KW-0805">Transcription regulation</keyword>
<keyword evidence="4" id="KW-0804">Transcription</keyword>
<evidence type="ECO:0000256" key="1">
    <source>
        <dbReference type="ARBA" id="ARBA00022741"/>
    </source>
</evidence>
<dbReference type="InterPro" id="IPR002078">
    <property type="entry name" value="Sigma_54_int"/>
</dbReference>
<feature type="modified residue" description="4-aspartylphosphate" evidence="5">
    <location>
        <position position="52"/>
    </location>
</feature>
<name>A0A831W8E2_9GAMM</name>
<dbReference type="PROSITE" id="PS50045">
    <property type="entry name" value="SIGMA54_INTERACT_4"/>
    <property type="match status" value="1"/>
</dbReference>
<dbReference type="Pfam" id="PF00072">
    <property type="entry name" value="Response_reg"/>
    <property type="match status" value="1"/>
</dbReference>
<dbReference type="PROSITE" id="PS50110">
    <property type="entry name" value="RESPONSE_REGULATORY"/>
    <property type="match status" value="1"/>
</dbReference>
<dbReference type="PANTHER" id="PTHR32071:SF113">
    <property type="entry name" value="ALGINATE BIOSYNTHESIS TRANSCRIPTIONAL REGULATORY PROTEIN ALGB"/>
    <property type="match status" value="1"/>
</dbReference>
<dbReference type="Gene3D" id="1.10.8.60">
    <property type="match status" value="1"/>
</dbReference>
<dbReference type="CDD" id="cd00009">
    <property type="entry name" value="AAA"/>
    <property type="match status" value="1"/>
</dbReference>
<keyword evidence="5" id="KW-0597">Phosphoprotein</keyword>
<dbReference type="Gene3D" id="3.40.50.300">
    <property type="entry name" value="P-loop containing nucleotide triphosphate hydrolases"/>
    <property type="match status" value="1"/>
</dbReference>
<evidence type="ECO:0000313" key="8">
    <source>
        <dbReference type="EMBL" id="HEC06753.1"/>
    </source>
</evidence>
<dbReference type="GO" id="GO:0006355">
    <property type="term" value="P:regulation of DNA-templated transcription"/>
    <property type="evidence" value="ECO:0007669"/>
    <property type="project" value="InterPro"/>
</dbReference>
<feature type="domain" description="Sigma-54 factor interaction" evidence="6">
    <location>
        <begin position="141"/>
        <end position="370"/>
    </location>
</feature>
<dbReference type="InterPro" id="IPR058031">
    <property type="entry name" value="AAA_lid_NorR"/>
</dbReference>
<dbReference type="AlphaFoldDB" id="A0A831W8E2"/>
<dbReference type="EMBL" id="DRLF01000275">
    <property type="protein sequence ID" value="HEC06753.1"/>
    <property type="molecule type" value="Genomic_DNA"/>
</dbReference>
<dbReference type="InterPro" id="IPR025662">
    <property type="entry name" value="Sigma_54_int_dom_ATP-bd_1"/>
</dbReference>
<feature type="domain" description="Response regulatory" evidence="7">
    <location>
        <begin position="3"/>
        <end position="117"/>
    </location>
</feature>
<dbReference type="Pfam" id="PF25601">
    <property type="entry name" value="AAA_lid_14"/>
    <property type="match status" value="1"/>
</dbReference>
<dbReference type="InterPro" id="IPR003593">
    <property type="entry name" value="AAA+_ATPase"/>
</dbReference>
<accession>A0A831W8E2</accession>
<dbReference type="Gene3D" id="3.40.50.2300">
    <property type="match status" value="1"/>
</dbReference>
<keyword evidence="1" id="KW-0547">Nucleotide-binding</keyword>
<evidence type="ECO:0000256" key="4">
    <source>
        <dbReference type="ARBA" id="ARBA00023163"/>
    </source>
</evidence>
<dbReference type="InterPro" id="IPR001789">
    <property type="entry name" value="Sig_transdc_resp-reg_receiver"/>
</dbReference>
<dbReference type="SUPFAM" id="SSF46689">
    <property type="entry name" value="Homeodomain-like"/>
    <property type="match status" value="1"/>
</dbReference>
<comment type="caution">
    <text evidence="8">The sequence shown here is derived from an EMBL/GenBank/DDBJ whole genome shotgun (WGS) entry which is preliminary data.</text>
</comment>
<protein>
    <submittedName>
        <fullName evidence="8">Sigma-54-dependent Fis family transcriptional regulator</fullName>
    </submittedName>
</protein>
<evidence type="ECO:0000256" key="5">
    <source>
        <dbReference type="PROSITE-ProRule" id="PRU00169"/>
    </source>
</evidence>
<dbReference type="GO" id="GO:0000160">
    <property type="term" value="P:phosphorelay signal transduction system"/>
    <property type="evidence" value="ECO:0007669"/>
    <property type="project" value="InterPro"/>
</dbReference>
<dbReference type="PANTHER" id="PTHR32071">
    <property type="entry name" value="TRANSCRIPTIONAL REGULATORY PROTEIN"/>
    <property type="match status" value="1"/>
</dbReference>
<reference evidence="8" key="1">
    <citation type="journal article" date="2020" name="mSystems">
        <title>Genome- and Community-Level Interaction Insights into Carbon Utilization and Element Cycling Functions of Hydrothermarchaeota in Hydrothermal Sediment.</title>
        <authorList>
            <person name="Zhou Z."/>
            <person name="Liu Y."/>
            <person name="Xu W."/>
            <person name="Pan J."/>
            <person name="Luo Z.H."/>
            <person name="Li M."/>
        </authorList>
    </citation>
    <scope>NUCLEOTIDE SEQUENCE [LARGE SCALE GENOMIC DNA]</scope>
    <source>
        <strain evidence="8">HyVt-458</strain>
    </source>
</reference>
<proteinExistence type="predicted"/>
<evidence type="ECO:0000256" key="2">
    <source>
        <dbReference type="ARBA" id="ARBA00022840"/>
    </source>
</evidence>
<dbReference type="Pfam" id="PF02954">
    <property type="entry name" value="HTH_8"/>
    <property type="match status" value="1"/>
</dbReference>
<dbReference type="GO" id="GO:0005524">
    <property type="term" value="F:ATP binding"/>
    <property type="evidence" value="ECO:0007669"/>
    <property type="project" value="UniProtKB-KW"/>
</dbReference>
<dbReference type="Pfam" id="PF00158">
    <property type="entry name" value="Sigma54_activat"/>
    <property type="match status" value="1"/>
</dbReference>
<evidence type="ECO:0000259" key="7">
    <source>
        <dbReference type="PROSITE" id="PS50110"/>
    </source>
</evidence>
<dbReference type="InterPro" id="IPR025944">
    <property type="entry name" value="Sigma_54_int_dom_CS"/>
</dbReference>
<dbReference type="Proteomes" id="UP000886339">
    <property type="component" value="Unassembled WGS sequence"/>
</dbReference>
<dbReference type="InterPro" id="IPR027417">
    <property type="entry name" value="P-loop_NTPase"/>
</dbReference>
<dbReference type="SUPFAM" id="SSF52540">
    <property type="entry name" value="P-loop containing nucleoside triphosphate hydrolases"/>
    <property type="match status" value="1"/>
</dbReference>
<keyword evidence="2" id="KW-0067">ATP-binding</keyword>
<evidence type="ECO:0000256" key="3">
    <source>
        <dbReference type="ARBA" id="ARBA00023015"/>
    </source>
</evidence>
<dbReference type="SMART" id="SM00448">
    <property type="entry name" value="REC"/>
    <property type="match status" value="1"/>
</dbReference>
<dbReference type="InterPro" id="IPR011006">
    <property type="entry name" value="CheY-like_superfamily"/>
</dbReference>
<dbReference type="GO" id="GO:0043565">
    <property type="term" value="F:sequence-specific DNA binding"/>
    <property type="evidence" value="ECO:0007669"/>
    <property type="project" value="InterPro"/>
</dbReference>
<dbReference type="InterPro" id="IPR002197">
    <property type="entry name" value="HTH_Fis"/>
</dbReference>
<dbReference type="FunFam" id="3.40.50.300:FF:000006">
    <property type="entry name" value="DNA-binding transcriptional regulator NtrC"/>
    <property type="match status" value="1"/>
</dbReference>
<dbReference type="SUPFAM" id="SSF52172">
    <property type="entry name" value="CheY-like"/>
    <property type="match status" value="1"/>
</dbReference>
<dbReference type="Gene3D" id="1.10.10.60">
    <property type="entry name" value="Homeodomain-like"/>
    <property type="match status" value="1"/>
</dbReference>
<gene>
    <name evidence="8" type="ORF">ENJ12_07870</name>
</gene>
<dbReference type="InterPro" id="IPR009057">
    <property type="entry name" value="Homeodomain-like_sf"/>
</dbReference>
<sequence length="461" mass="51027">MSKILIVDDDIASSRTLQLHLSSQEHQVKLAASVDEGLETATSYSPDLIILDIRMPGRSGLEGLPDFKAQHPQVCIIMITAFHDMDSTIEAMQKGADDYIHKPIDIDELDASIIKLLNTSKDSDELLFSTGQENINGHPSMVGRSRAMKEVFKTIGLVAKSPATVLITGESGTGKELVARAVHRSSETPDGPFIAINCAALVETLLESDMFGHEKGAFTGAVGKQEGKFSLARGGTIFLDEVGELSPAMQAKLLRVLQYKEYTPLGAKQAQHSDARVITATNVDLEQKVQEGSFREDLYYRLQVINIHLPPLRERKEDLMDLIQTLLGRINQELHSNVTHISKDVLGCMEAYQWPGNIRELENVLMKGVALSHSDTFTRELLPEHILCQSMGSTPPAAEKPLTARSLKDIEKEHISRILEANNWHRGKACEVLGVSRPRLRRMINEYGLVPPQGIVEEDED</sequence>
<organism evidence="8">
    <name type="scientific">Thiolapillus brandeum</name>
    <dbReference type="NCBI Taxonomy" id="1076588"/>
    <lineage>
        <taxon>Bacteria</taxon>
        <taxon>Pseudomonadati</taxon>
        <taxon>Pseudomonadota</taxon>
        <taxon>Gammaproteobacteria</taxon>
        <taxon>Chromatiales</taxon>
        <taxon>Sedimenticolaceae</taxon>
        <taxon>Thiolapillus</taxon>
    </lineage>
</organism>
<dbReference type="SMART" id="SM00382">
    <property type="entry name" value="AAA"/>
    <property type="match status" value="1"/>
</dbReference>